<keyword evidence="2" id="KW-1003">Cell membrane</keyword>
<protein>
    <submittedName>
        <fullName evidence="9">Putative NADH-ubiquinone oxidoreductase subunit</fullName>
    </submittedName>
</protein>
<dbReference type="PANTHER" id="PTHR42703">
    <property type="entry name" value="NADH DEHYDROGENASE"/>
    <property type="match status" value="1"/>
</dbReference>
<feature type="transmembrane region" description="Helical" evidence="6">
    <location>
        <begin position="75"/>
        <end position="98"/>
    </location>
</feature>
<dbReference type="InterPro" id="IPR050586">
    <property type="entry name" value="CPA3_Na-H_Antiporter_D"/>
</dbReference>
<feature type="transmembrane region" description="Helical" evidence="6">
    <location>
        <begin position="275"/>
        <end position="298"/>
    </location>
</feature>
<feature type="transmembrane region" description="Helical" evidence="6">
    <location>
        <begin position="245"/>
        <end position="268"/>
    </location>
</feature>
<evidence type="ECO:0000256" key="3">
    <source>
        <dbReference type="ARBA" id="ARBA00022692"/>
    </source>
</evidence>
<keyword evidence="3 6" id="KW-0812">Transmembrane</keyword>
<dbReference type="AlphaFoldDB" id="Q649J2"/>
<dbReference type="Pfam" id="PF00662">
    <property type="entry name" value="Proton_antipo_N"/>
    <property type="match status" value="1"/>
</dbReference>
<dbReference type="PRINTS" id="PR01434">
    <property type="entry name" value="NADHDHGNASE5"/>
</dbReference>
<feature type="transmembrane region" description="Helical" evidence="6">
    <location>
        <begin position="163"/>
        <end position="185"/>
    </location>
</feature>
<evidence type="ECO:0000259" key="8">
    <source>
        <dbReference type="Pfam" id="PF00662"/>
    </source>
</evidence>
<evidence type="ECO:0000256" key="6">
    <source>
        <dbReference type="SAM" id="Phobius"/>
    </source>
</evidence>
<feature type="transmembrane region" description="Helical" evidence="6">
    <location>
        <begin position="31"/>
        <end position="51"/>
    </location>
</feature>
<proteinExistence type="predicted"/>
<evidence type="ECO:0000256" key="2">
    <source>
        <dbReference type="ARBA" id="ARBA00022475"/>
    </source>
</evidence>
<dbReference type="EMBL" id="AY714863">
    <property type="protein sequence ID" value="AAU83935.1"/>
    <property type="molecule type" value="Genomic_DNA"/>
</dbReference>
<accession>Q649J2</accession>
<name>Q649J2_UNCAG</name>
<evidence type="ECO:0000256" key="4">
    <source>
        <dbReference type="ARBA" id="ARBA00022989"/>
    </source>
</evidence>
<reference evidence="9" key="1">
    <citation type="journal article" date="2004" name="Science">
        <title>Reverse methanogenesis: testing the hypothesis with environmental genomics.</title>
        <authorList>
            <person name="Hallam S.J."/>
            <person name="Putnam N."/>
            <person name="Preston C.M."/>
            <person name="Detter J.C."/>
            <person name="Rokhsar D."/>
            <person name="Richardson P.M."/>
            <person name="DeLong E.F."/>
        </authorList>
    </citation>
    <scope>NUCLEOTIDE SEQUENCE</scope>
</reference>
<dbReference type="Pfam" id="PF00361">
    <property type="entry name" value="Proton_antipo_M"/>
    <property type="match status" value="1"/>
</dbReference>
<feature type="transmembrane region" description="Helical" evidence="6">
    <location>
        <begin position="6"/>
        <end position="24"/>
    </location>
</feature>
<feature type="transmembrane region" description="Helical" evidence="6">
    <location>
        <begin position="458"/>
        <end position="482"/>
    </location>
</feature>
<evidence type="ECO:0000259" key="7">
    <source>
        <dbReference type="Pfam" id="PF00361"/>
    </source>
</evidence>
<evidence type="ECO:0000256" key="1">
    <source>
        <dbReference type="ARBA" id="ARBA00004651"/>
    </source>
</evidence>
<dbReference type="PANTHER" id="PTHR42703:SF1">
    <property type="entry name" value="NA(+)_H(+) ANTIPORTER SUBUNIT D1"/>
    <property type="match status" value="1"/>
</dbReference>
<feature type="transmembrane region" description="Helical" evidence="6">
    <location>
        <begin position="413"/>
        <end position="438"/>
    </location>
</feature>
<evidence type="ECO:0000313" key="9">
    <source>
        <dbReference type="EMBL" id="AAU83935.1"/>
    </source>
</evidence>
<sequence>MLTPLFVILCPLIAAPLILLLGKWPNIREGVTIAASIATFSLVLSMINPILEGEVIRISFQTLLPGVAVGFKVDAFGMLFALTSSSLWILVSFYSIGYMRSLKEHAQTRFFFSFALAIFGALGIAMSANLVTMFIFYEILTVSTYPLVIHDQTAEALSAGHKYFAYLLTSGSFFLFGLMLTYYLTGTTDFTNGGIAALEALNPVHKWTLIILFFCFLLGFLKAAWMPFHSWLPTAMVAPTPVSALLHAVAVVKAGVFGIVRIVCYIYGVDLMTSLGLGLALACIAGFTMIVANLFAIAQDNLKRRLAYSTINQLSYILLGAALLTPDGIKGAMMHIPFHGYMKITLFLCAGAIMVAIGKKNISEMAGVGKTMPVTMLAFSVCALGMCGIPPAVGFISKWFLCAGSVEAAETISPVMIIFLFVLLIASLLDVVYFFPIIHTAFFKDPEGVVGEPEVKEAPMFMVIPLAITATFSIIFFLAFILRPVEILAPYVDMLSMHIYDLVDIAVGNVFT</sequence>
<feature type="transmembrane region" description="Helical" evidence="6">
    <location>
        <begin position="341"/>
        <end position="357"/>
    </location>
</feature>
<feature type="domain" description="NADH-Ubiquinone oxidoreductase (complex I) chain 5 N-terminal" evidence="8">
    <location>
        <begin position="67"/>
        <end position="111"/>
    </location>
</feature>
<dbReference type="InterPro" id="IPR001516">
    <property type="entry name" value="Proton_antipo_N"/>
</dbReference>
<feature type="transmembrane region" description="Helical" evidence="6">
    <location>
        <begin position="110"/>
        <end position="137"/>
    </location>
</feature>
<comment type="subcellular location">
    <subcellularLocation>
        <location evidence="1">Cell membrane</location>
        <topology evidence="1">Multi-pass membrane protein</topology>
    </subcellularLocation>
</comment>
<dbReference type="InterPro" id="IPR001750">
    <property type="entry name" value="ND/Mrp_TM"/>
</dbReference>
<keyword evidence="4 6" id="KW-1133">Transmembrane helix</keyword>
<feature type="transmembrane region" description="Helical" evidence="6">
    <location>
        <begin position="377"/>
        <end position="401"/>
    </location>
</feature>
<keyword evidence="9" id="KW-0830">Ubiquinone</keyword>
<gene>
    <name evidence="9" type="ORF">GZ35A2_10</name>
</gene>
<feature type="domain" description="NADH:quinone oxidoreductase/Mrp antiporter transmembrane" evidence="7">
    <location>
        <begin position="127"/>
        <end position="412"/>
    </location>
</feature>
<feature type="transmembrane region" description="Helical" evidence="6">
    <location>
        <begin position="206"/>
        <end position="225"/>
    </location>
</feature>
<dbReference type="GO" id="GO:0005886">
    <property type="term" value="C:plasma membrane"/>
    <property type="evidence" value="ECO:0007669"/>
    <property type="project" value="UniProtKB-SubCell"/>
</dbReference>
<organism evidence="9">
    <name type="scientific">Uncultured archaeon GZfos26G2</name>
    <dbReference type="NCBI Taxonomy" id="3386331"/>
    <lineage>
        <taxon>Archaea</taxon>
        <taxon>Methanobacteriati</taxon>
        <taxon>Methanobacteriota</taxon>
        <taxon>Stenosarchaea group</taxon>
        <taxon>Methanomicrobia</taxon>
        <taxon>Candidatus Methanophagales</taxon>
        <taxon>Candidatus Methanophagaceae</taxon>
        <taxon>Candidatus Methanophaga</taxon>
    </lineage>
</organism>
<keyword evidence="5 6" id="KW-0472">Membrane</keyword>
<reference evidence="9" key="2">
    <citation type="submission" date="2004-08" db="EMBL/GenBank/DDBJ databases">
        <authorList>
            <person name="Putnam N."/>
            <person name="Detter J.C."/>
            <person name="Richardson P.M."/>
            <person name="Rokhsar D."/>
        </authorList>
    </citation>
    <scope>NUCLEOTIDE SEQUENCE</scope>
</reference>
<evidence type="ECO:0000256" key="5">
    <source>
        <dbReference type="ARBA" id="ARBA00023136"/>
    </source>
</evidence>
<feature type="transmembrane region" description="Helical" evidence="6">
    <location>
        <begin position="310"/>
        <end position="329"/>
    </location>
</feature>